<accession>A0AAI8YWH1</accession>
<dbReference type="EMBL" id="CAVMBE010000015">
    <property type="protein sequence ID" value="CAK3950952.1"/>
    <property type="molecule type" value="Genomic_DNA"/>
</dbReference>
<gene>
    <name evidence="3" type="ORF">LECACI_7A003267</name>
</gene>
<dbReference type="InterPro" id="IPR036249">
    <property type="entry name" value="Thioredoxin-like_sf"/>
</dbReference>
<comment type="caution">
    <text evidence="3">The sequence shown here is derived from an EMBL/GenBank/DDBJ whole genome shotgun (WGS) entry which is preliminary data.</text>
</comment>
<name>A0AAI8YWH1_9PEZI</name>
<dbReference type="InterPro" id="IPR054416">
    <property type="entry name" value="GST_UstS-like_C"/>
</dbReference>
<dbReference type="Pfam" id="PF13409">
    <property type="entry name" value="GST_N_2"/>
    <property type="match status" value="1"/>
</dbReference>
<protein>
    <submittedName>
        <fullName evidence="3">Related to glutathione S-transferase</fullName>
    </submittedName>
</protein>
<feature type="domain" description="GST N-terminal" evidence="1">
    <location>
        <begin position="19"/>
        <end position="94"/>
    </location>
</feature>
<dbReference type="Pfam" id="PF22041">
    <property type="entry name" value="GST_C_7"/>
    <property type="match status" value="1"/>
</dbReference>
<dbReference type="InterPro" id="IPR036282">
    <property type="entry name" value="Glutathione-S-Trfase_C_sf"/>
</dbReference>
<dbReference type="SUPFAM" id="SSF52833">
    <property type="entry name" value="Thioredoxin-like"/>
    <property type="match status" value="1"/>
</dbReference>
<dbReference type="Gene3D" id="3.40.30.10">
    <property type="entry name" value="Glutaredoxin"/>
    <property type="match status" value="1"/>
</dbReference>
<evidence type="ECO:0000313" key="3">
    <source>
        <dbReference type="EMBL" id="CAK3950952.1"/>
    </source>
</evidence>
<proteinExistence type="predicted"/>
<evidence type="ECO:0000259" key="2">
    <source>
        <dbReference type="Pfam" id="PF22041"/>
    </source>
</evidence>
<keyword evidence="4" id="KW-1185">Reference proteome</keyword>
<organism evidence="3 4">
    <name type="scientific">Lecanosticta acicola</name>
    <dbReference type="NCBI Taxonomy" id="111012"/>
    <lineage>
        <taxon>Eukaryota</taxon>
        <taxon>Fungi</taxon>
        <taxon>Dikarya</taxon>
        <taxon>Ascomycota</taxon>
        <taxon>Pezizomycotina</taxon>
        <taxon>Dothideomycetes</taxon>
        <taxon>Dothideomycetidae</taxon>
        <taxon>Mycosphaerellales</taxon>
        <taxon>Mycosphaerellaceae</taxon>
        <taxon>Lecanosticta</taxon>
    </lineage>
</organism>
<dbReference type="Proteomes" id="UP001296104">
    <property type="component" value="Unassembled WGS sequence"/>
</dbReference>
<evidence type="ECO:0000259" key="1">
    <source>
        <dbReference type="Pfam" id="PF13409"/>
    </source>
</evidence>
<reference evidence="3" key="1">
    <citation type="submission" date="2023-11" db="EMBL/GenBank/DDBJ databases">
        <authorList>
            <person name="Alioto T."/>
            <person name="Alioto T."/>
            <person name="Gomez Garrido J."/>
        </authorList>
    </citation>
    <scope>NUCLEOTIDE SEQUENCE</scope>
</reference>
<feature type="domain" description="Glutathione S-transferase UstS-like C-terminal" evidence="2">
    <location>
        <begin position="118"/>
        <end position="226"/>
    </location>
</feature>
<sequence>MSNEIILYDLPSKGRSACWSLNPWKARLALNYKGVPYKTEWVEYPDLAPKFKALGIPPNSPETNPNAEYSSPAIKLPDGRYIMDSLAAARELEQLQPSPSLHIHGNDYANRTQEAVGQIMKGLAPIAMPRIPERLLNPSSAEYFHTTREKRFGMPLSELAQSDKAGERAWSTAEPGFGAVKALLVENGNGPYIQGGEPSFADFVLAGFWRFMERLDTGGDLYGRIMEIDPVFARHREACQPWLDRDD</sequence>
<dbReference type="Gene3D" id="1.20.1050.10">
    <property type="match status" value="1"/>
</dbReference>
<dbReference type="InterPro" id="IPR004045">
    <property type="entry name" value="Glutathione_S-Trfase_N"/>
</dbReference>
<dbReference type="SUPFAM" id="SSF47616">
    <property type="entry name" value="GST C-terminal domain-like"/>
    <property type="match status" value="1"/>
</dbReference>
<dbReference type="AlphaFoldDB" id="A0AAI8YWH1"/>
<evidence type="ECO:0000313" key="4">
    <source>
        <dbReference type="Proteomes" id="UP001296104"/>
    </source>
</evidence>